<gene>
    <name evidence="7" type="ORF">EubceDRAFT1_0485</name>
</gene>
<dbReference type="SUPFAM" id="SSF53850">
    <property type="entry name" value="Periplasmic binding protein-like II"/>
    <property type="match status" value="1"/>
</dbReference>
<dbReference type="PANTHER" id="PTHR35936">
    <property type="entry name" value="MEMBRANE-BOUND LYTIC MUREIN TRANSGLYCOSYLASE F"/>
    <property type="match status" value="1"/>
</dbReference>
<sequence>MKKILVAVLSLGMMLSLAACGSTENKESNAVSGTSVSNVAELNLVEDGKLHMATNASFPPYEMTTDDGGYEGIDVEIATEIAKKLGLELVVDDMEFSSVITSVQNGKSDIAMAGLTVNEERKKNINFTDTYTKGVQSIIVPEDSEIASVDDLGKAKAIGCQEGTTGYIYCSDTEENGGYGDKAIAYPDGATAVQALTTGKVDAVVIDNAPAQEFVKANKGLKILDTAYAEEEYAIGVSKKNDLLLEAVNKALNELIEDGTVQKIVDKYIQA</sequence>
<dbReference type="Proteomes" id="UP000005753">
    <property type="component" value="Chromosome"/>
</dbReference>
<comment type="subcellular location">
    <subcellularLocation>
        <location evidence="1">Cell envelope</location>
    </subcellularLocation>
</comment>
<evidence type="ECO:0000256" key="5">
    <source>
        <dbReference type="SAM" id="SignalP"/>
    </source>
</evidence>
<keyword evidence="3 5" id="KW-0732">Signal</keyword>
<comment type="similarity">
    <text evidence="2 4">Belongs to the bacterial solute-binding protein 3 family.</text>
</comment>
<reference evidence="7 8" key="2">
    <citation type="submission" date="2012-02" db="EMBL/GenBank/DDBJ databases">
        <title>Improved High-Quality Draft sequence of Eubacterium cellulosolvens 6.</title>
        <authorList>
            <consortium name="US DOE Joint Genome Institute"/>
            <person name="Lucas S."/>
            <person name="Han J."/>
            <person name="Lapidus A."/>
            <person name="Cheng J.-F."/>
            <person name="Goodwin L."/>
            <person name="Pitluck S."/>
            <person name="Peters L."/>
            <person name="Mikhailova N."/>
            <person name="Gu W."/>
            <person name="Detter J.C."/>
            <person name="Han C."/>
            <person name="Tapia R."/>
            <person name="Land M."/>
            <person name="Hauser L."/>
            <person name="Kyrpides N."/>
            <person name="Ivanova N."/>
            <person name="Pagani I."/>
            <person name="Johnson E."/>
            <person name="Mukhopadhyay B."/>
            <person name="Anderson I."/>
            <person name="Woyke T."/>
        </authorList>
    </citation>
    <scope>NUCLEOTIDE SEQUENCE [LARGE SCALE GENOMIC DNA]</scope>
    <source>
        <strain evidence="7 8">6</strain>
    </source>
</reference>
<protein>
    <submittedName>
        <fullName evidence="7">Periplasmic component of amino acid ABC-type transporter/signal transduction system</fullName>
    </submittedName>
</protein>
<dbReference type="CDD" id="cd13530">
    <property type="entry name" value="PBP2_peptides_like"/>
    <property type="match status" value="1"/>
</dbReference>
<organism evidence="7 8">
    <name type="scientific">Eubacterium cellulosolvens (strain ATCC 43171 / JCM 9499 / 6)</name>
    <name type="common">Cillobacterium cellulosolvens</name>
    <dbReference type="NCBI Taxonomy" id="633697"/>
    <lineage>
        <taxon>Bacteria</taxon>
        <taxon>Bacillati</taxon>
        <taxon>Bacillota</taxon>
        <taxon>Clostridia</taxon>
        <taxon>Eubacteriales</taxon>
        <taxon>Eubacteriaceae</taxon>
        <taxon>Eubacterium</taxon>
    </lineage>
</organism>
<accession>I5ARB1</accession>
<dbReference type="PANTHER" id="PTHR35936:SF17">
    <property type="entry name" value="ARGININE-BINDING EXTRACELLULAR PROTEIN ARTP"/>
    <property type="match status" value="1"/>
</dbReference>
<evidence type="ECO:0000313" key="7">
    <source>
        <dbReference type="EMBL" id="EIM56334.1"/>
    </source>
</evidence>
<dbReference type="PROSITE" id="PS51257">
    <property type="entry name" value="PROKAR_LIPOPROTEIN"/>
    <property type="match status" value="1"/>
</dbReference>
<dbReference type="STRING" id="633697.EubceDRAFT1_0485"/>
<dbReference type="OrthoDB" id="368655at2"/>
<dbReference type="Pfam" id="PF00497">
    <property type="entry name" value="SBP_bac_3"/>
    <property type="match status" value="1"/>
</dbReference>
<dbReference type="eggNOG" id="COG0834">
    <property type="taxonomic scope" value="Bacteria"/>
</dbReference>
<evidence type="ECO:0000256" key="1">
    <source>
        <dbReference type="ARBA" id="ARBA00004196"/>
    </source>
</evidence>
<dbReference type="InterPro" id="IPR018313">
    <property type="entry name" value="SBP_3_CS"/>
</dbReference>
<reference evidence="7 8" key="1">
    <citation type="submission" date="2010-08" db="EMBL/GenBank/DDBJ databases">
        <authorList>
            <consortium name="US DOE Joint Genome Institute (JGI-PGF)"/>
            <person name="Lucas S."/>
            <person name="Copeland A."/>
            <person name="Lapidus A."/>
            <person name="Cheng J.-F."/>
            <person name="Bruce D."/>
            <person name="Goodwin L."/>
            <person name="Pitluck S."/>
            <person name="Land M.L."/>
            <person name="Hauser L."/>
            <person name="Chang Y.-J."/>
            <person name="Anderson I.J."/>
            <person name="Johnson E."/>
            <person name="Mulhopadhyay B."/>
            <person name="Kyrpides N."/>
            <person name="Woyke T.J."/>
        </authorList>
    </citation>
    <scope>NUCLEOTIDE SEQUENCE [LARGE SCALE GENOMIC DNA]</scope>
    <source>
        <strain evidence="7 8">6</strain>
    </source>
</reference>
<proteinExistence type="inferred from homology"/>
<dbReference type="AlphaFoldDB" id="I5ARB1"/>
<dbReference type="InterPro" id="IPR001638">
    <property type="entry name" value="Solute-binding_3/MltF_N"/>
</dbReference>
<evidence type="ECO:0000259" key="6">
    <source>
        <dbReference type="SMART" id="SM00062"/>
    </source>
</evidence>
<name>I5ARB1_EUBC6</name>
<feature type="chain" id="PRO_5038914555" evidence="5">
    <location>
        <begin position="19"/>
        <end position="271"/>
    </location>
</feature>
<evidence type="ECO:0000256" key="2">
    <source>
        <dbReference type="ARBA" id="ARBA00010333"/>
    </source>
</evidence>
<evidence type="ECO:0000256" key="3">
    <source>
        <dbReference type="ARBA" id="ARBA00022729"/>
    </source>
</evidence>
<dbReference type="EMBL" id="CM001487">
    <property type="protein sequence ID" value="EIM56334.1"/>
    <property type="molecule type" value="Genomic_DNA"/>
</dbReference>
<evidence type="ECO:0000313" key="8">
    <source>
        <dbReference type="Proteomes" id="UP000005753"/>
    </source>
</evidence>
<feature type="signal peptide" evidence="5">
    <location>
        <begin position="1"/>
        <end position="18"/>
    </location>
</feature>
<dbReference type="Gene3D" id="3.40.190.10">
    <property type="entry name" value="Periplasmic binding protein-like II"/>
    <property type="match status" value="2"/>
</dbReference>
<keyword evidence="8" id="KW-1185">Reference proteome</keyword>
<feature type="domain" description="Solute-binding protein family 3/N-terminal" evidence="6">
    <location>
        <begin position="49"/>
        <end position="271"/>
    </location>
</feature>
<dbReference type="GO" id="GO:0030313">
    <property type="term" value="C:cell envelope"/>
    <property type="evidence" value="ECO:0007669"/>
    <property type="project" value="UniProtKB-SubCell"/>
</dbReference>
<dbReference type="SMART" id="SM00062">
    <property type="entry name" value="PBPb"/>
    <property type="match status" value="1"/>
</dbReference>
<evidence type="ECO:0000256" key="4">
    <source>
        <dbReference type="RuleBase" id="RU003744"/>
    </source>
</evidence>
<dbReference type="PROSITE" id="PS01039">
    <property type="entry name" value="SBP_BACTERIAL_3"/>
    <property type="match status" value="1"/>
</dbReference>
<dbReference type="HOGENOM" id="CLU_019602_18_2_9"/>